<keyword evidence="2" id="KW-0012">Acyltransferase</keyword>
<dbReference type="EMBL" id="FNCH01000012">
    <property type="protein sequence ID" value="SDG89150.1"/>
    <property type="molecule type" value="Genomic_DNA"/>
</dbReference>
<proteinExistence type="predicted"/>
<protein>
    <submittedName>
        <fullName evidence="2">Predicted acyltransferase</fullName>
    </submittedName>
</protein>
<feature type="transmembrane region" description="Helical" evidence="1">
    <location>
        <begin position="21"/>
        <end position="39"/>
    </location>
</feature>
<keyword evidence="1" id="KW-0812">Transmembrane</keyword>
<keyword evidence="2" id="KW-0808">Transferase</keyword>
<feature type="transmembrane region" description="Helical" evidence="1">
    <location>
        <begin position="217"/>
        <end position="237"/>
    </location>
</feature>
<name>A0A1G7XZL8_9SPHI</name>
<evidence type="ECO:0000313" key="3">
    <source>
        <dbReference type="Proteomes" id="UP000199643"/>
    </source>
</evidence>
<keyword evidence="3" id="KW-1185">Reference proteome</keyword>
<feature type="transmembrane region" description="Helical" evidence="1">
    <location>
        <begin position="59"/>
        <end position="77"/>
    </location>
</feature>
<reference evidence="3" key="1">
    <citation type="submission" date="2016-10" db="EMBL/GenBank/DDBJ databases">
        <authorList>
            <person name="Varghese N."/>
            <person name="Submissions S."/>
        </authorList>
    </citation>
    <scope>NUCLEOTIDE SEQUENCE [LARGE SCALE GENOMIC DNA]</scope>
    <source>
        <strain evidence="3">DSM 17933</strain>
    </source>
</reference>
<dbReference type="AlphaFoldDB" id="A0A1G7XZL8"/>
<keyword evidence="1" id="KW-0472">Membrane</keyword>
<feature type="transmembrane region" description="Helical" evidence="1">
    <location>
        <begin position="281"/>
        <end position="300"/>
    </location>
</feature>
<organism evidence="2 3">
    <name type="scientific">Pedobacter terrae</name>
    <dbReference type="NCBI Taxonomy" id="405671"/>
    <lineage>
        <taxon>Bacteria</taxon>
        <taxon>Pseudomonadati</taxon>
        <taxon>Bacteroidota</taxon>
        <taxon>Sphingobacteriia</taxon>
        <taxon>Sphingobacteriales</taxon>
        <taxon>Sphingobacteriaceae</taxon>
        <taxon>Pedobacter</taxon>
    </lineage>
</organism>
<feature type="transmembrane region" description="Helical" evidence="1">
    <location>
        <begin position="130"/>
        <end position="151"/>
    </location>
</feature>
<feature type="transmembrane region" description="Helical" evidence="1">
    <location>
        <begin position="98"/>
        <end position="118"/>
    </location>
</feature>
<feature type="transmembrane region" description="Helical" evidence="1">
    <location>
        <begin position="367"/>
        <end position="386"/>
    </location>
</feature>
<dbReference type="GO" id="GO:0016746">
    <property type="term" value="F:acyltransferase activity"/>
    <property type="evidence" value="ECO:0007669"/>
    <property type="project" value="UniProtKB-KW"/>
</dbReference>
<gene>
    <name evidence="2" type="ORF">SAMN05421827_112137</name>
</gene>
<dbReference type="Proteomes" id="UP000199643">
    <property type="component" value="Unassembled WGS sequence"/>
</dbReference>
<dbReference type="PANTHER" id="PTHR31061:SF24">
    <property type="entry name" value="LD22376P"/>
    <property type="match status" value="1"/>
</dbReference>
<evidence type="ECO:0000256" key="1">
    <source>
        <dbReference type="SAM" id="Phobius"/>
    </source>
</evidence>
<keyword evidence="1" id="KW-1133">Transmembrane helix</keyword>
<feature type="transmembrane region" description="Helical" evidence="1">
    <location>
        <begin position="312"/>
        <end position="333"/>
    </location>
</feature>
<accession>A0A1G7XZL8</accession>
<dbReference type="STRING" id="405671.SAMN05421827_112137"/>
<feature type="transmembrane region" description="Helical" evidence="1">
    <location>
        <begin position="249"/>
        <end position="269"/>
    </location>
</feature>
<dbReference type="PANTHER" id="PTHR31061">
    <property type="entry name" value="LD22376P"/>
    <property type="match status" value="1"/>
</dbReference>
<feature type="transmembrane region" description="Helical" evidence="1">
    <location>
        <begin position="158"/>
        <end position="178"/>
    </location>
</feature>
<sequence>MLNPNQLIMTEPKQRLLSLDFFRGLTVAAMILVNNPGSWGHIYAPLEHAEWNGCTPTDLIFPFFLWIVGVSIAFAMSSNKADPSTHQKTIIKAAKRGIILYLLGFFLAIFGKIISALTTESTILEAFQTVRLLGVLQRIGIVFIISSVIFIKFSNKTIFKTLIVILAVYWALMTFVPVPGVGYPNMEKETNLAAWIDRGILTEAHTWASSKTWDPEGVLSTLPAIGTCLFGILVGVWMRRKDVDNPTKVAWLFTTGITAVILGLLWDLQFPINKSLWTSSYVLYAGGLAAVALALCYWIIDVQGYKKFTTPFVVYGVNAITVFFLAGLMPRVLNLIQVTKADGTKTGLLVLFYETCYTPFFSPINASLVWAITYVLGFYVLLYFMYKKNIIIKV</sequence>
<evidence type="ECO:0000313" key="2">
    <source>
        <dbReference type="EMBL" id="SDG89150.1"/>
    </source>
</evidence>